<dbReference type="SUPFAM" id="SSF103481">
    <property type="entry name" value="Multidrug resistance efflux transporter EmrE"/>
    <property type="match status" value="2"/>
</dbReference>
<sequence>MIIINYVLICFIFGTTFLTIKLGIEAGMPPLFSAGTRFLLAGILVISYFAYKKDVRRSLLFSKKVMMVGFCLTFMTFSTLYWAEQHVTSGLAAVLSATGPMMILLIQVMQRKMELKKEQLFALLLAFTGVICISLPNVTATMSYSWTLGCIIIIIGEVFYGIGSNYSKALLNELKEVSPFLINGIQMFYGGIFLLVLSLCTEQTHVSTIMPRNAVWSIVYLIFVGSIAGHGLYYWLIAQTNPIFPSTWLYVSPLIAVLIGYVVLNEAITPSIIGGGLLILIGVFMANREALGVHLKKSVLFKKQL</sequence>
<feature type="domain" description="EamA" evidence="7">
    <location>
        <begin position="3"/>
        <end position="134"/>
    </location>
</feature>
<dbReference type="InterPro" id="IPR050638">
    <property type="entry name" value="AA-Vitamin_Transporters"/>
</dbReference>
<gene>
    <name evidence="8" type="ORF">BG04_5581</name>
</gene>
<evidence type="ECO:0000256" key="3">
    <source>
        <dbReference type="ARBA" id="ARBA00022475"/>
    </source>
</evidence>
<dbReference type="Pfam" id="PF00892">
    <property type="entry name" value="EamA"/>
    <property type="match status" value="2"/>
</dbReference>
<feature type="domain" description="EamA" evidence="7">
    <location>
        <begin position="148"/>
        <end position="287"/>
    </location>
</feature>
<evidence type="ECO:0000256" key="1">
    <source>
        <dbReference type="ARBA" id="ARBA00004651"/>
    </source>
</evidence>
<keyword evidence="6" id="KW-0472">Membrane</keyword>
<comment type="subcellular location">
    <subcellularLocation>
        <location evidence="1">Cell membrane</location>
        <topology evidence="1">Multi-pass membrane protein</topology>
    </subcellularLocation>
</comment>
<dbReference type="HOGENOM" id="CLU_033863_5_1_9"/>
<dbReference type="AlphaFoldDB" id="A0A0B6AUS6"/>
<dbReference type="EMBL" id="CP009920">
    <property type="protein sequence ID" value="AJI23619.1"/>
    <property type="molecule type" value="Genomic_DNA"/>
</dbReference>
<evidence type="ECO:0000313" key="9">
    <source>
        <dbReference type="Proteomes" id="UP000031829"/>
    </source>
</evidence>
<evidence type="ECO:0000256" key="6">
    <source>
        <dbReference type="ARBA" id="ARBA00023136"/>
    </source>
</evidence>
<dbReference type="Proteomes" id="UP000031829">
    <property type="component" value="Chromosome"/>
</dbReference>
<evidence type="ECO:0000259" key="7">
    <source>
        <dbReference type="Pfam" id="PF00892"/>
    </source>
</evidence>
<name>A0A0B6AUS6_PRIM2</name>
<dbReference type="InterPro" id="IPR037185">
    <property type="entry name" value="EmrE-like"/>
</dbReference>
<dbReference type="GO" id="GO:0005886">
    <property type="term" value="C:plasma membrane"/>
    <property type="evidence" value="ECO:0007669"/>
    <property type="project" value="UniProtKB-SubCell"/>
</dbReference>
<organism evidence="8 9">
    <name type="scientific">Priestia megaterium (strain ATCC 14581 / DSM 32 / CCUG 1817 / JCM 2506 / NBRC 15308 / NCIMB 9376 / NCTC 10342 / NRRL B-14308 / VKM B-512 / Ford 19)</name>
    <name type="common">Bacillus megaterium</name>
    <dbReference type="NCBI Taxonomy" id="1348623"/>
    <lineage>
        <taxon>Bacteria</taxon>
        <taxon>Bacillati</taxon>
        <taxon>Bacillota</taxon>
        <taxon>Bacilli</taxon>
        <taxon>Bacillales</taxon>
        <taxon>Bacillaceae</taxon>
        <taxon>Priestia</taxon>
    </lineage>
</organism>
<dbReference type="RefSeq" id="WP_034650758.1">
    <property type="nucleotide sequence ID" value="NZ_BCVB01000006.1"/>
</dbReference>
<reference evidence="8 9" key="1">
    <citation type="journal article" date="2015" name="Genome Announc.">
        <title>Complete genome sequences for 35 biothreat assay-relevant bacillus species.</title>
        <authorList>
            <person name="Johnson S.L."/>
            <person name="Daligault H.E."/>
            <person name="Davenport K.W."/>
            <person name="Jaissle J."/>
            <person name="Frey K.G."/>
            <person name="Ladner J.T."/>
            <person name="Broomall S.M."/>
            <person name="Bishop-Lilly K.A."/>
            <person name="Bruce D.C."/>
            <person name="Gibbons H.S."/>
            <person name="Coyne S.R."/>
            <person name="Lo C.C."/>
            <person name="Meincke L."/>
            <person name="Munk A.C."/>
            <person name="Koroleva G.I."/>
            <person name="Rosenzweig C.N."/>
            <person name="Palacios G.F."/>
            <person name="Redden C.L."/>
            <person name="Minogue T.D."/>
            <person name="Chain P.S."/>
        </authorList>
    </citation>
    <scope>NUCLEOTIDE SEQUENCE [LARGE SCALE GENOMIC DNA]</scope>
    <source>
        <strain evidence="9">ATCC 14581 / DSM 32 / JCM 2506 / NBRC 15308 / NCIMB 9376 / NCTC 10342 / NRRL B-14308 / VKM B-512</strain>
    </source>
</reference>
<dbReference type="PANTHER" id="PTHR32322:SF18">
    <property type="entry name" value="S-ADENOSYLMETHIONINE_S-ADENOSYLHOMOCYSTEINE TRANSPORTER"/>
    <property type="match status" value="1"/>
</dbReference>
<proteinExistence type="inferred from homology"/>
<dbReference type="KEGG" id="bmeg:BG04_5581"/>
<keyword evidence="5" id="KW-1133">Transmembrane helix</keyword>
<evidence type="ECO:0000256" key="2">
    <source>
        <dbReference type="ARBA" id="ARBA00007362"/>
    </source>
</evidence>
<keyword evidence="3" id="KW-1003">Cell membrane</keyword>
<comment type="similarity">
    <text evidence="2">Belongs to the EamA transporter family.</text>
</comment>
<evidence type="ECO:0000256" key="4">
    <source>
        <dbReference type="ARBA" id="ARBA00022692"/>
    </source>
</evidence>
<accession>A0A0B6AUS6</accession>
<keyword evidence="4" id="KW-0812">Transmembrane</keyword>
<evidence type="ECO:0000313" key="8">
    <source>
        <dbReference type="EMBL" id="AJI23619.1"/>
    </source>
</evidence>
<protein>
    <submittedName>
        <fullName evidence="8">EamA-like transporter family protein</fullName>
    </submittedName>
</protein>
<dbReference type="GeneID" id="93643521"/>
<dbReference type="PANTHER" id="PTHR32322">
    <property type="entry name" value="INNER MEMBRANE TRANSPORTER"/>
    <property type="match status" value="1"/>
</dbReference>
<evidence type="ECO:0000256" key="5">
    <source>
        <dbReference type="ARBA" id="ARBA00022989"/>
    </source>
</evidence>
<dbReference type="InterPro" id="IPR000620">
    <property type="entry name" value="EamA_dom"/>
</dbReference>